<keyword evidence="3" id="KW-1185">Reference proteome</keyword>
<reference evidence="2 3" key="1">
    <citation type="journal article" date="2019" name="Commun. Biol.">
        <title>The bagworm genome reveals a unique fibroin gene that provides high tensile strength.</title>
        <authorList>
            <person name="Kono N."/>
            <person name="Nakamura H."/>
            <person name="Ohtoshi R."/>
            <person name="Tomita M."/>
            <person name="Numata K."/>
            <person name="Arakawa K."/>
        </authorList>
    </citation>
    <scope>NUCLEOTIDE SEQUENCE [LARGE SCALE GENOMIC DNA]</scope>
</reference>
<dbReference type="EMBL" id="BGZK01002655">
    <property type="protein sequence ID" value="GBP95591.1"/>
    <property type="molecule type" value="Genomic_DNA"/>
</dbReference>
<name>A0A4C2A3R9_EUMVA</name>
<gene>
    <name evidence="2" type="ORF">EVAR_68502_1</name>
</gene>
<dbReference type="AlphaFoldDB" id="A0A4C2A3R9"/>
<dbReference type="Proteomes" id="UP000299102">
    <property type="component" value="Unassembled WGS sequence"/>
</dbReference>
<comment type="caution">
    <text evidence="2">The sequence shown here is derived from an EMBL/GenBank/DDBJ whole genome shotgun (WGS) entry which is preliminary data.</text>
</comment>
<evidence type="ECO:0000313" key="2">
    <source>
        <dbReference type="EMBL" id="GBP95591.1"/>
    </source>
</evidence>
<feature type="region of interest" description="Disordered" evidence="1">
    <location>
        <begin position="69"/>
        <end position="88"/>
    </location>
</feature>
<evidence type="ECO:0000256" key="1">
    <source>
        <dbReference type="SAM" id="MobiDB-lite"/>
    </source>
</evidence>
<protein>
    <submittedName>
        <fullName evidence="2">Uncharacterized protein</fullName>
    </submittedName>
</protein>
<evidence type="ECO:0000313" key="3">
    <source>
        <dbReference type="Proteomes" id="UP000299102"/>
    </source>
</evidence>
<proteinExistence type="predicted"/>
<sequence length="88" mass="9754">MWLAYLCFEGLVKKNVCQLRRTTGVYSLKNSTVAERQKAGLRPRGPRPMTAPCRLLPRVYVTCACEAAARRPPPRTPRPNSLAGLALS</sequence>
<organism evidence="2 3">
    <name type="scientific">Eumeta variegata</name>
    <name type="common">Bagworm moth</name>
    <name type="synonym">Eumeta japonica</name>
    <dbReference type="NCBI Taxonomy" id="151549"/>
    <lineage>
        <taxon>Eukaryota</taxon>
        <taxon>Metazoa</taxon>
        <taxon>Ecdysozoa</taxon>
        <taxon>Arthropoda</taxon>
        <taxon>Hexapoda</taxon>
        <taxon>Insecta</taxon>
        <taxon>Pterygota</taxon>
        <taxon>Neoptera</taxon>
        <taxon>Endopterygota</taxon>
        <taxon>Lepidoptera</taxon>
        <taxon>Glossata</taxon>
        <taxon>Ditrysia</taxon>
        <taxon>Tineoidea</taxon>
        <taxon>Psychidae</taxon>
        <taxon>Oiketicinae</taxon>
        <taxon>Eumeta</taxon>
    </lineage>
</organism>
<accession>A0A4C2A3R9</accession>